<accession>A0ABW2F8P9</accession>
<evidence type="ECO:0000313" key="2">
    <source>
        <dbReference type="Proteomes" id="UP001596378"/>
    </source>
</evidence>
<evidence type="ECO:0008006" key="3">
    <source>
        <dbReference type="Google" id="ProtNLM"/>
    </source>
</evidence>
<comment type="caution">
    <text evidence="1">The sequence shown here is derived from an EMBL/GenBank/DDBJ whole genome shotgun (WGS) entry which is preliminary data.</text>
</comment>
<dbReference type="Proteomes" id="UP001596378">
    <property type="component" value="Unassembled WGS sequence"/>
</dbReference>
<evidence type="ECO:0000313" key="1">
    <source>
        <dbReference type="EMBL" id="MFC7148449.1"/>
    </source>
</evidence>
<sequence>MITIEERKIVEDEFYRTTKQNPQYSLAAYKLIYNLVHRIAPDSFAGHSVSDNLSPDELSAAFSQLLPLAFEYAAENDNSLQYTTGQLAAYFGVSTTTINNWLRDKRIIYPGMDDKPSFKQARIPDTAIYKSTNGQETVIREVIREYECKKAAEPRYNEVERMKGLVQTLLAFESKYNGTYEEAEARLGDPSSSEDWTWTRDADEWRYVIREIADER</sequence>
<dbReference type="EMBL" id="JBHTAI010000004">
    <property type="protein sequence ID" value="MFC7148449.1"/>
    <property type="molecule type" value="Genomic_DNA"/>
</dbReference>
<dbReference type="RefSeq" id="WP_378050036.1">
    <property type="nucleotide sequence ID" value="NZ_JBHMDN010000023.1"/>
</dbReference>
<gene>
    <name evidence="1" type="ORF">ACFQMJ_07930</name>
</gene>
<keyword evidence="2" id="KW-1185">Reference proteome</keyword>
<name>A0ABW2F8P9_9BACL</name>
<organism evidence="1 2">
    <name type="scientific">Cohnella cellulosilytica</name>
    <dbReference type="NCBI Taxonomy" id="986710"/>
    <lineage>
        <taxon>Bacteria</taxon>
        <taxon>Bacillati</taxon>
        <taxon>Bacillota</taxon>
        <taxon>Bacilli</taxon>
        <taxon>Bacillales</taxon>
        <taxon>Paenibacillaceae</taxon>
        <taxon>Cohnella</taxon>
    </lineage>
</organism>
<proteinExistence type="predicted"/>
<protein>
    <recommendedName>
        <fullName evidence="3">Helix-turn-helix domain-containing protein</fullName>
    </recommendedName>
</protein>
<reference evidence="2" key="1">
    <citation type="journal article" date="2019" name="Int. J. Syst. Evol. Microbiol.">
        <title>The Global Catalogue of Microorganisms (GCM) 10K type strain sequencing project: providing services to taxonomists for standard genome sequencing and annotation.</title>
        <authorList>
            <consortium name="The Broad Institute Genomics Platform"/>
            <consortium name="The Broad Institute Genome Sequencing Center for Infectious Disease"/>
            <person name="Wu L."/>
            <person name="Ma J."/>
        </authorList>
    </citation>
    <scope>NUCLEOTIDE SEQUENCE [LARGE SCALE GENOMIC DNA]</scope>
    <source>
        <strain evidence="2">KCTC 12907</strain>
    </source>
</reference>